<feature type="transmembrane region" description="Helical" evidence="1">
    <location>
        <begin position="50"/>
        <end position="72"/>
    </location>
</feature>
<comment type="caution">
    <text evidence="2">The sequence shown here is derived from an EMBL/GenBank/DDBJ whole genome shotgun (WGS) entry which is preliminary data.</text>
</comment>
<name>A0A4Y2DYA1_ARAVE</name>
<proteinExistence type="predicted"/>
<dbReference type="Proteomes" id="UP000499080">
    <property type="component" value="Unassembled WGS sequence"/>
</dbReference>
<protein>
    <recommendedName>
        <fullName evidence="4">Transmembrane protein</fullName>
    </recommendedName>
</protein>
<reference evidence="2 3" key="1">
    <citation type="journal article" date="2019" name="Sci. Rep.">
        <title>Orb-weaving spider Araneus ventricosus genome elucidates the spidroin gene catalogue.</title>
        <authorList>
            <person name="Kono N."/>
            <person name="Nakamura H."/>
            <person name="Ohtoshi R."/>
            <person name="Moran D.A.P."/>
            <person name="Shinohara A."/>
            <person name="Yoshida Y."/>
            <person name="Fujiwara M."/>
            <person name="Mori M."/>
            <person name="Tomita M."/>
            <person name="Arakawa K."/>
        </authorList>
    </citation>
    <scope>NUCLEOTIDE SEQUENCE [LARGE SCALE GENOMIC DNA]</scope>
</reference>
<keyword evidence="1" id="KW-0472">Membrane</keyword>
<dbReference type="EMBL" id="BGPR01000466">
    <property type="protein sequence ID" value="GBM21731.1"/>
    <property type="molecule type" value="Genomic_DNA"/>
</dbReference>
<evidence type="ECO:0008006" key="4">
    <source>
        <dbReference type="Google" id="ProtNLM"/>
    </source>
</evidence>
<keyword evidence="1" id="KW-1133">Transmembrane helix</keyword>
<organism evidence="2 3">
    <name type="scientific">Araneus ventricosus</name>
    <name type="common">Orbweaver spider</name>
    <name type="synonym">Epeira ventricosa</name>
    <dbReference type="NCBI Taxonomy" id="182803"/>
    <lineage>
        <taxon>Eukaryota</taxon>
        <taxon>Metazoa</taxon>
        <taxon>Ecdysozoa</taxon>
        <taxon>Arthropoda</taxon>
        <taxon>Chelicerata</taxon>
        <taxon>Arachnida</taxon>
        <taxon>Araneae</taxon>
        <taxon>Araneomorphae</taxon>
        <taxon>Entelegynae</taxon>
        <taxon>Araneoidea</taxon>
        <taxon>Araneidae</taxon>
        <taxon>Araneus</taxon>
    </lineage>
</organism>
<gene>
    <name evidence="2" type="ORF">AVEN_118265_1</name>
</gene>
<accession>A0A4Y2DYA1</accession>
<evidence type="ECO:0000313" key="2">
    <source>
        <dbReference type="EMBL" id="GBM21731.1"/>
    </source>
</evidence>
<evidence type="ECO:0000313" key="3">
    <source>
        <dbReference type="Proteomes" id="UP000499080"/>
    </source>
</evidence>
<evidence type="ECO:0000256" key="1">
    <source>
        <dbReference type="SAM" id="Phobius"/>
    </source>
</evidence>
<keyword evidence="1" id="KW-0812">Transmembrane</keyword>
<keyword evidence="3" id="KW-1185">Reference proteome</keyword>
<dbReference type="AlphaFoldDB" id="A0A4Y2DYA1"/>
<sequence length="127" mass="14693">MNNLLRFLPMASDVSRIDSEEQIRGSSREGPGGDEVGICWFQHVRRRIPIMLVADFLVLFLLRVPVLFVFLFRWRGRGSEHARLEVVDGAQDTRGVGGQAARTWETQTEIWLEHVGKKHSNFWSKTW</sequence>